<keyword evidence="3" id="KW-1185">Reference proteome</keyword>
<sequence>MEEGQQREYKMQIEVTAQTPGSYAALVDPEEEAALKFIALKEINEKKCAKIEKNDIQSKVEYCANVVICGLIRSNPPTEIIDGNVHRIWSKFEINIVVLVRKEPVIKYWGLDSLSKLGSMLGVLIKTDRVTKEKTALSYAHMLIEMKLNETFPEYSDFINDWDVVMRQSVKYEWKPIKCDYYQMLGHEDTKCGRKNKIRKELRVVIRGQRIESNTEERTHPDEDQGHRMVL</sequence>
<dbReference type="EMBL" id="JAKOGI010001957">
    <property type="protein sequence ID" value="KAJ8423454.1"/>
    <property type="molecule type" value="Genomic_DNA"/>
</dbReference>
<evidence type="ECO:0000313" key="3">
    <source>
        <dbReference type="Proteomes" id="UP001153076"/>
    </source>
</evidence>
<dbReference type="OrthoDB" id="425619at2759"/>
<evidence type="ECO:0000313" key="2">
    <source>
        <dbReference type="EMBL" id="KAJ8423454.1"/>
    </source>
</evidence>
<protein>
    <recommendedName>
        <fullName evidence="4">DUF4283 domain-containing protein</fullName>
    </recommendedName>
</protein>
<dbReference type="AlphaFoldDB" id="A0A9Q1JHV9"/>
<accession>A0A9Q1JHV9</accession>
<comment type="caution">
    <text evidence="2">The sequence shown here is derived from an EMBL/GenBank/DDBJ whole genome shotgun (WGS) entry which is preliminary data.</text>
</comment>
<evidence type="ECO:0000256" key="1">
    <source>
        <dbReference type="SAM" id="MobiDB-lite"/>
    </source>
</evidence>
<dbReference type="Proteomes" id="UP001153076">
    <property type="component" value="Unassembled WGS sequence"/>
</dbReference>
<evidence type="ECO:0008006" key="4">
    <source>
        <dbReference type="Google" id="ProtNLM"/>
    </source>
</evidence>
<feature type="region of interest" description="Disordered" evidence="1">
    <location>
        <begin position="211"/>
        <end position="231"/>
    </location>
</feature>
<name>A0A9Q1JHV9_9CARY</name>
<dbReference type="PANTHER" id="PTHR31286:SF165">
    <property type="entry name" value="DUF4283 DOMAIN-CONTAINING PROTEIN"/>
    <property type="match status" value="1"/>
</dbReference>
<dbReference type="InterPro" id="IPR040256">
    <property type="entry name" value="At4g02000-like"/>
</dbReference>
<reference evidence="2" key="1">
    <citation type="submission" date="2022-04" db="EMBL/GenBank/DDBJ databases">
        <title>Carnegiea gigantea Genome sequencing and assembly v2.</title>
        <authorList>
            <person name="Copetti D."/>
            <person name="Sanderson M.J."/>
            <person name="Burquez A."/>
            <person name="Wojciechowski M.F."/>
        </authorList>
    </citation>
    <scope>NUCLEOTIDE SEQUENCE</scope>
    <source>
        <strain evidence="2">SGP5-SGP5p</strain>
        <tissue evidence="2">Aerial part</tissue>
    </source>
</reference>
<dbReference type="PANTHER" id="PTHR31286">
    <property type="entry name" value="GLYCINE-RICH CELL WALL STRUCTURAL PROTEIN 1.8-LIKE"/>
    <property type="match status" value="1"/>
</dbReference>
<gene>
    <name evidence="2" type="ORF">Cgig2_012911</name>
</gene>
<proteinExistence type="predicted"/>
<organism evidence="2 3">
    <name type="scientific">Carnegiea gigantea</name>
    <dbReference type="NCBI Taxonomy" id="171969"/>
    <lineage>
        <taxon>Eukaryota</taxon>
        <taxon>Viridiplantae</taxon>
        <taxon>Streptophyta</taxon>
        <taxon>Embryophyta</taxon>
        <taxon>Tracheophyta</taxon>
        <taxon>Spermatophyta</taxon>
        <taxon>Magnoliopsida</taxon>
        <taxon>eudicotyledons</taxon>
        <taxon>Gunneridae</taxon>
        <taxon>Pentapetalae</taxon>
        <taxon>Caryophyllales</taxon>
        <taxon>Cactineae</taxon>
        <taxon>Cactaceae</taxon>
        <taxon>Cactoideae</taxon>
        <taxon>Echinocereeae</taxon>
        <taxon>Carnegiea</taxon>
    </lineage>
</organism>